<keyword evidence="1" id="KW-0812">Transmembrane</keyword>
<evidence type="ECO:0000256" key="1">
    <source>
        <dbReference type="SAM" id="Phobius"/>
    </source>
</evidence>
<keyword evidence="1" id="KW-0472">Membrane</keyword>
<dbReference type="RefSeq" id="WP_310456792.1">
    <property type="nucleotide sequence ID" value="NZ_JAVKPH010000006.1"/>
</dbReference>
<protein>
    <submittedName>
        <fullName evidence="2">DUF1523 family protein</fullName>
    </submittedName>
</protein>
<dbReference type="EMBL" id="JAVKPH010000006">
    <property type="protein sequence ID" value="MDR5652548.1"/>
    <property type="molecule type" value="Genomic_DNA"/>
</dbReference>
<dbReference type="Pfam" id="PF07509">
    <property type="entry name" value="DUF1523"/>
    <property type="match status" value="1"/>
</dbReference>
<keyword evidence="1" id="KW-1133">Transmembrane helix</keyword>
<keyword evidence="3" id="KW-1185">Reference proteome</keyword>
<dbReference type="Proteomes" id="UP001247754">
    <property type="component" value="Unassembled WGS sequence"/>
</dbReference>
<gene>
    <name evidence="2" type="ORF">RGD00_08035</name>
</gene>
<sequence>MRYVKWTLIALLALLVFAFFHYTLPQRDIVRIVGTHTQRMDLGENAWFFAAPDVGTSTTTAGSRDIKFIETMSPRGRPMVYRNEDTGWSWPPYFKVNSFNLQTQAGDLVSTAQSPRWVAITHYGWRNEFFSIFPNAVAVREVSGPDATLIPWVNIVILTLLALAILMIWRMLAQFRERMIDPVIEDVGDALDRADERADRARDRARGAWGRFTGWLGTWRGRPRR</sequence>
<organism evidence="2 3">
    <name type="scientific">Ruixingdingia sedimenti</name>
    <dbReference type="NCBI Taxonomy" id="3073604"/>
    <lineage>
        <taxon>Bacteria</taxon>
        <taxon>Pseudomonadati</taxon>
        <taxon>Pseudomonadota</taxon>
        <taxon>Alphaproteobacteria</taxon>
        <taxon>Rhodobacterales</taxon>
        <taxon>Paracoccaceae</taxon>
        <taxon>Ruixingdingia</taxon>
    </lineage>
</organism>
<name>A0ABU1F6R2_9RHOB</name>
<dbReference type="InterPro" id="IPR011088">
    <property type="entry name" value="Phage_phiNM3_A0EWY4"/>
</dbReference>
<accession>A0ABU1F6R2</accession>
<evidence type="ECO:0000313" key="3">
    <source>
        <dbReference type="Proteomes" id="UP001247754"/>
    </source>
</evidence>
<reference evidence="2 3" key="1">
    <citation type="submission" date="2023-09" db="EMBL/GenBank/DDBJ databases">
        <title>Xinfangfangia sedmenti sp. nov., isolated the sedment.</title>
        <authorList>
            <person name="Xu L."/>
        </authorList>
    </citation>
    <scope>NUCLEOTIDE SEQUENCE [LARGE SCALE GENOMIC DNA]</scope>
    <source>
        <strain evidence="2 3">LG-4</strain>
    </source>
</reference>
<evidence type="ECO:0000313" key="2">
    <source>
        <dbReference type="EMBL" id="MDR5652548.1"/>
    </source>
</evidence>
<proteinExistence type="predicted"/>
<feature type="transmembrane region" description="Helical" evidence="1">
    <location>
        <begin position="149"/>
        <end position="169"/>
    </location>
</feature>
<comment type="caution">
    <text evidence="2">The sequence shown here is derived from an EMBL/GenBank/DDBJ whole genome shotgun (WGS) entry which is preliminary data.</text>
</comment>